<feature type="region of interest" description="Disordered" evidence="1">
    <location>
        <begin position="1"/>
        <end position="29"/>
    </location>
</feature>
<feature type="region of interest" description="Disordered" evidence="1">
    <location>
        <begin position="60"/>
        <end position="79"/>
    </location>
</feature>
<organism evidence="2">
    <name type="scientific">uncultured Sphingomonadaceae bacterium</name>
    <dbReference type="NCBI Taxonomy" id="169976"/>
    <lineage>
        <taxon>Bacteria</taxon>
        <taxon>Pseudomonadati</taxon>
        <taxon>Pseudomonadota</taxon>
        <taxon>Alphaproteobacteria</taxon>
        <taxon>Sphingomonadales</taxon>
        <taxon>Sphingomonadaceae</taxon>
        <taxon>environmental samples</taxon>
    </lineage>
</organism>
<evidence type="ECO:0000313" key="2">
    <source>
        <dbReference type="EMBL" id="CAA9504661.1"/>
    </source>
</evidence>
<feature type="compositionally biased region" description="Basic residues" evidence="1">
    <location>
        <begin position="11"/>
        <end position="20"/>
    </location>
</feature>
<dbReference type="EMBL" id="CADCVW010000067">
    <property type="protein sequence ID" value="CAA9504661.1"/>
    <property type="molecule type" value="Genomic_DNA"/>
</dbReference>
<evidence type="ECO:0000256" key="1">
    <source>
        <dbReference type="SAM" id="MobiDB-lite"/>
    </source>
</evidence>
<gene>
    <name evidence="2" type="ORF">AVDCRST_MAG39-1603</name>
</gene>
<dbReference type="AlphaFoldDB" id="A0A6J4ST82"/>
<name>A0A6J4ST82_9SPHN</name>
<feature type="non-terminal residue" evidence="2">
    <location>
        <position position="79"/>
    </location>
</feature>
<protein>
    <submittedName>
        <fullName evidence="2">Uncharacterized protein</fullName>
    </submittedName>
</protein>
<feature type="non-terminal residue" evidence="2">
    <location>
        <position position="1"/>
    </location>
</feature>
<reference evidence="2" key="1">
    <citation type="submission" date="2020-02" db="EMBL/GenBank/DDBJ databases">
        <authorList>
            <person name="Meier V. D."/>
        </authorList>
    </citation>
    <scope>NUCLEOTIDE SEQUENCE</scope>
    <source>
        <strain evidence="2">AVDCRST_MAG39</strain>
    </source>
</reference>
<accession>A0A6J4ST82</accession>
<sequence>GPESIGAESHRARHDFHRQRGGTNEEPACQLDCQTPRARRADLARAERRARGAATQARAVAAQGQHRGTAAALVRPASL</sequence>
<proteinExistence type="predicted"/>